<sequence>MKIFSYPLGELQANCYFLVNDKECIIIDPGDSADFILEKIQIENLKVHALFATHGHFDHVMAAGELQMSLKAPFYIADEDLFLLKRVTETARHFLGHVPAIIQPKETKNLKGGKMKIESFEFEVIEVPGHTPGSRCFYFKDEKTIFTGDTLFKEAIGRYDFSYSDKSLLRESLEKLYLLPEDTLVYAGHGDITTIGEEAKRRII</sequence>
<evidence type="ECO:0000256" key="1">
    <source>
        <dbReference type="ARBA" id="ARBA00001947"/>
    </source>
</evidence>
<dbReference type="GO" id="GO:0046872">
    <property type="term" value="F:metal ion binding"/>
    <property type="evidence" value="ECO:0007669"/>
    <property type="project" value="UniProtKB-KW"/>
</dbReference>
<dbReference type="EMBL" id="MGAQ01000014">
    <property type="protein sequence ID" value="OGK50686.1"/>
    <property type="molecule type" value="Genomic_DNA"/>
</dbReference>
<dbReference type="Gene3D" id="3.60.15.10">
    <property type="entry name" value="Ribonuclease Z/Hydroxyacylglutathione hydrolase-like"/>
    <property type="match status" value="1"/>
</dbReference>
<dbReference type="InterPro" id="IPR001279">
    <property type="entry name" value="Metallo-B-lactamas"/>
</dbReference>
<dbReference type="InterPro" id="IPR051453">
    <property type="entry name" value="MBL_Glyoxalase_II"/>
</dbReference>
<gene>
    <name evidence="6" type="ORF">A3B50_00725</name>
</gene>
<evidence type="ECO:0000313" key="7">
    <source>
        <dbReference type="Proteomes" id="UP000178558"/>
    </source>
</evidence>
<comment type="cofactor">
    <cofactor evidence="1">
        <name>Zn(2+)</name>
        <dbReference type="ChEBI" id="CHEBI:29105"/>
    </cofactor>
</comment>
<evidence type="ECO:0000313" key="6">
    <source>
        <dbReference type="EMBL" id="OGK50686.1"/>
    </source>
</evidence>
<dbReference type="PANTHER" id="PTHR46233:SF3">
    <property type="entry name" value="HYDROXYACYLGLUTATHIONE HYDROLASE GLOC"/>
    <property type="match status" value="1"/>
</dbReference>
<dbReference type="CDD" id="cd06262">
    <property type="entry name" value="metallo-hydrolase-like_MBL-fold"/>
    <property type="match status" value="1"/>
</dbReference>
<dbReference type="AlphaFoldDB" id="A0A1F7J517"/>
<protein>
    <recommendedName>
        <fullName evidence="5">Metallo-beta-lactamase domain-containing protein</fullName>
    </recommendedName>
</protein>
<reference evidence="6 7" key="1">
    <citation type="journal article" date="2016" name="Nat. Commun.">
        <title>Thousands of microbial genomes shed light on interconnected biogeochemical processes in an aquifer system.</title>
        <authorList>
            <person name="Anantharaman K."/>
            <person name="Brown C.T."/>
            <person name="Hug L.A."/>
            <person name="Sharon I."/>
            <person name="Castelle C.J."/>
            <person name="Probst A.J."/>
            <person name="Thomas B.C."/>
            <person name="Singh A."/>
            <person name="Wilkins M.J."/>
            <person name="Karaoz U."/>
            <person name="Brodie E.L."/>
            <person name="Williams K.H."/>
            <person name="Hubbard S.S."/>
            <person name="Banfield J.F."/>
        </authorList>
    </citation>
    <scope>NUCLEOTIDE SEQUENCE [LARGE SCALE GENOMIC DNA]</scope>
</reference>
<keyword evidence="2" id="KW-0479">Metal-binding</keyword>
<dbReference type="Pfam" id="PF00753">
    <property type="entry name" value="Lactamase_B"/>
    <property type="match status" value="1"/>
</dbReference>
<evidence type="ECO:0000256" key="2">
    <source>
        <dbReference type="ARBA" id="ARBA00022723"/>
    </source>
</evidence>
<comment type="caution">
    <text evidence="6">The sequence shown here is derived from an EMBL/GenBank/DDBJ whole genome shotgun (WGS) entry which is preliminary data.</text>
</comment>
<dbReference type="SMART" id="SM00849">
    <property type="entry name" value="Lactamase_B"/>
    <property type="match status" value="1"/>
</dbReference>
<dbReference type="PANTHER" id="PTHR46233">
    <property type="entry name" value="HYDROXYACYLGLUTATHIONE HYDROLASE GLOC"/>
    <property type="match status" value="1"/>
</dbReference>
<organism evidence="6 7">
    <name type="scientific">Candidatus Roizmanbacteria bacterium RIFCSPLOWO2_01_FULL_40_42</name>
    <dbReference type="NCBI Taxonomy" id="1802066"/>
    <lineage>
        <taxon>Bacteria</taxon>
        <taxon>Candidatus Roizmaniibacteriota</taxon>
    </lineage>
</organism>
<dbReference type="InterPro" id="IPR036866">
    <property type="entry name" value="RibonucZ/Hydroxyglut_hydro"/>
</dbReference>
<dbReference type="GO" id="GO:0016787">
    <property type="term" value="F:hydrolase activity"/>
    <property type="evidence" value="ECO:0007669"/>
    <property type="project" value="UniProtKB-KW"/>
</dbReference>
<accession>A0A1F7J517</accession>
<dbReference type="Proteomes" id="UP000178558">
    <property type="component" value="Unassembled WGS sequence"/>
</dbReference>
<feature type="domain" description="Metallo-beta-lactamase" evidence="5">
    <location>
        <begin position="12"/>
        <end position="189"/>
    </location>
</feature>
<evidence type="ECO:0000256" key="4">
    <source>
        <dbReference type="ARBA" id="ARBA00022833"/>
    </source>
</evidence>
<dbReference type="SUPFAM" id="SSF56281">
    <property type="entry name" value="Metallo-hydrolase/oxidoreductase"/>
    <property type="match status" value="1"/>
</dbReference>
<proteinExistence type="predicted"/>
<evidence type="ECO:0000256" key="3">
    <source>
        <dbReference type="ARBA" id="ARBA00022801"/>
    </source>
</evidence>
<keyword evidence="4" id="KW-0862">Zinc</keyword>
<evidence type="ECO:0000259" key="5">
    <source>
        <dbReference type="SMART" id="SM00849"/>
    </source>
</evidence>
<keyword evidence="3" id="KW-0378">Hydrolase</keyword>
<name>A0A1F7J517_9BACT</name>